<sequence length="407" mass="44392">MVYCRSDAACLCLSCDLDVHSANALSKRHSRTLLCGRCKSQPSFVRCIEENISLCQNCDWLGHTGSTSASTHKRQTVNCYSGCPSAEELSTMWSFDVDVPSLGDSTCEKGMSSMSINDKSLTNCTDPLQSNDVQDVSVLVEGNDMKNIEKSKIWKGSSSMPLPNIKPKVVDQPMGLANSTSSKMSCPGTKEPGLSEIDGLYEDFNMDEVDLNIENYEELFGVSLNNPEPLFGNDGIDSLFGVNDMSGADLNCQGTCEAEVSSIGQGNVMQQQPACSNAASADSVMSFKTEPSLCFARKPHSSLSFSGLSVESSAAEYIETQDCGASSMLLMGEPPWGLLGAECSTFPSSRTDAVMRYKEKKKKRKFEKKVRYATRKARADVRKRVKGRFVKAGDAYDYDPLNQTRSC</sequence>
<evidence type="ECO:0000313" key="2">
    <source>
        <dbReference type="Proteomes" id="UP000828048"/>
    </source>
</evidence>
<gene>
    <name evidence="1" type="ORF">Vadar_002781</name>
</gene>
<dbReference type="EMBL" id="CM037151">
    <property type="protein sequence ID" value="KAH7842219.1"/>
    <property type="molecule type" value="Genomic_DNA"/>
</dbReference>
<name>A0ACB7XMS3_9ERIC</name>
<reference evidence="1 2" key="1">
    <citation type="journal article" date="2021" name="Hortic Res">
        <title>High-quality reference genome and annotation aids understanding of berry development for evergreen blueberry (Vaccinium darrowii).</title>
        <authorList>
            <person name="Yu J."/>
            <person name="Hulse-Kemp A.M."/>
            <person name="Babiker E."/>
            <person name="Staton M."/>
        </authorList>
    </citation>
    <scope>NUCLEOTIDE SEQUENCE [LARGE SCALE GENOMIC DNA]</scope>
    <source>
        <strain evidence="2">cv. NJ 8807/NJ 8810</strain>
        <tissue evidence="1">Young leaf</tissue>
    </source>
</reference>
<organism evidence="1 2">
    <name type="scientific">Vaccinium darrowii</name>
    <dbReference type="NCBI Taxonomy" id="229202"/>
    <lineage>
        <taxon>Eukaryota</taxon>
        <taxon>Viridiplantae</taxon>
        <taxon>Streptophyta</taxon>
        <taxon>Embryophyta</taxon>
        <taxon>Tracheophyta</taxon>
        <taxon>Spermatophyta</taxon>
        <taxon>Magnoliopsida</taxon>
        <taxon>eudicotyledons</taxon>
        <taxon>Gunneridae</taxon>
        <taxon>Pentapetalae</taxon>
        <taxon>asterids</taxon>
        <taxon>Ericales</taxon>
        <taxon>Ericaceae</taxon>
        <taxon>Vaccinioideae</taxon>
        <taxon>Vaccinieae</taxon>
        <taxon>Vaccinium</taxon>
    </lineage>
</organism>
<keyword evidence="2" id="KW-1185">Reference proteome</keyword>
<evidence type="ECO:0000313" key="1">
    <source>
        <dbReference type="EMBL" id="KAH7842219.1"/>
    </source>
</evidence>
<accession>A0ACB7XMS3</accession>
<comment type="caution">
    <text evidence="1">The sequence shown here is derived from an EMBL/GenBank/DDBJ whole genome shotgun (WGS) entry which is preliminary data.</text>
</comment>
<proteinExistence type="predicted"/>
<dbReference type="Proteomes" id="UP000828048">
    <property type="component" value="Chromosome 1"/>
</dbReference>
<protein>
    <submittedName>
        <fullName evidence="1">Uncharacterized protein</fullName>
    </submittedName>
</protein>